<comment type="pathway">
    <text evidence="7 8">Cell wall biogenesis; peptidoglycan biosynthesis.</text>
</comment>
<dbReference type="InterPro" id="IPR013221">
    <property type="entry name" value="Mur_ligase_cen"/>
</dbReference>
<dbReference type="GO" id="GO:0008360">
    <property type="term" value="P:regulation of cell shape"/>
    <property type="evidence" value="ECO:0007669"/>
    <property type="project" value="UniProtKB-KW"/>
</dbReference>
<comment type="function">
    <text evidence="7">Catalyzes the addition of meso-diaminopimelic acid to the nucleotide precursor UDP-N-acetylmuramoyl-L-alanyl-D-glutamate (UMAG) in the biosynthesis of bacterial cell-wall peptidoglycan.</text>
</comment>
<dbReference type="InterPro" id="IPR005761">
    <property type="entry name" value="UDP-N-AcMur-Glu-dNH2Pim_ligase"/>
</dbReference>
<reference evidence="12 13" key="1">
    <citation type="submission" date="2017-07" db="EMBL/GenBank/DDBJ databases">
        <title>Flavobacterium cyanobacteriorum sp. nov., isolated from cyanobacterial aggregates in a eutrophic lake.</title>
        <authorList>
            <person name="Cai H."/>
        </authorList>
    </citation>
    <scope>NUCLEOTIDE SEQUENCE [LARGE SCALE GENOMIC DNA]</scope>
    <source>
        <strain evidence="12 13">TH167</strain>
    </source>
</reference>
<evidence type="ECO:0000313" key="13">
    <source>
        <dbReference type="Proteomes" id="UP000216035"/>
    </source>
</evidence>
<dbReference type="Pfam" id="PF02875">
    <property type="entry name" value="Mur_ligase_C"/>
    <property type="match status" value="1"/>
</dbReference>
<evidence type="ECO:0000256" key="5">
    <source>
        <dbReference type="ARBA" id="ARBA00023306"/>
    </source>
</evidence>
<dbReference type="EC" id="6.3.2.13" evidence="7"/>
<evidence type="ECO:0000256" key="4">
    <source>
        <dbReference type="ARBA" id="ARBA00022984"/>
    </source>
</evidence>
<dbReference type="Pfam" id="PF08245">
    <property type="entry name" value="Mur_ligase_M"/>
    <property type="match status" value="1"/>
</dbReference>
<dbReference type="InterPro" id="IPR035911">
    <property type="entry name" value="MurE/MurF_N"/>
</dbReference>
<comment type="caution">
    <text evidence="12">The sequence shown here is derived from an EMBL/GenBank/DDBJ whole genome shotgun (WGS) entry which is preliminary data.</text>
</comment>
<dbReference type="SUPFAM" id="SSF53244">
    <property type="entry name" value="MurD-like peptide ligases, peptide-binding domain"/>
    <property type="match status" value="1"/>
</dbReference>
<keyword evidence="7" id="KW-0460">Magnesium</keyword>
<dbReference type="Gene3D" id="3.40.1390.10">
    <property type="entry name" value="MurE/MurF, N-terminal domain"/>
    <property type="match status" value="1"/>
</dbReference>
<sequence length="487" mass="53854">MKVLKDLLYKVRLESVIGTTSVPVQSLTFDSRQAQADSLFFAVSGTKTDGHNFIDQVIANGCRAIVCERAPENIQPNVCYAVVGSTTEAMAQVAANFYDNPSQQLKLVGVTGTNGKTTVATLLHQLFQRAGYKTGLLSTVKIVVDSQEFPATHTTPDSISINNYLRQMVDAGVDYCFMEVSSHGIHQNRTKGLRFAGAIFTNLSHDHLDYHKTFSEYRDVKKKFFDELDRDAFALVNIDDKNGNIMFQNTVAAQRTYALKTFADFRAQILENQIGGLLLKVNSKEVWVKLIGSFNAYNILAIYGTAVLLGMPDDDALRYLSELESVSGRFQYFITEQKITVIVDYAHTPDALENVLNTINGIRTGNENLITVVGCGGDRDATKRPVMGNIATKLSNQTIFTSDNPRTENPDLILAEIEAGVEPQNFKKYVTISDRKSAIKTAVAQSNPGDIILIAGKGHETYQEINGVKYDFDDLEIAKTLTNQLNK</sequence>
<keyword evidence="3 7" id="KW-0133">Cell shape</keyword>
<evidence type="ECO:0000313" key="12">
    <source>
        <dbReference type="EMBL" id="OYQ45265.1"/>
    </source>
</evidence>
<evidence type="ECO:0000259" key="11">
    <source>
        <dbReference type="Pfam" id="PF08245"/>
    </source>
</evidence>
<dbReference type="InterPro" id="IPR000713">
    <property type="entry name" value="Mur_ligase_N"/>
</dbReference>
<dbReference type="InterPro" id="IPR036615">
    <property type="entry name" value="Mur_ligase_C_dom_sf"/>
</dbReference>
<keyword evidence="13" id="KW-1185">Reference proteome</keyword>
<dbReference type="SUPFAM" id="SSF63418">
    <property type="entry name" value="MurE/MurF N-terminal domain"/>
    <property type="match status" value="1"/>
</dbReference>
<dbReference type="Pfam" id="PF01225">
    <property type="entry name" value="Mur_ligase"/>
    <property type="match status" value="1"/>
</dbReference>
<keyword evidence="6 7" id="KW-0961">Cell wall biogenesis/degradation</keyword>
<dbReference type="Gene3D" id="3.40.1190.10">
    <property type="entry name" value="Mur-like, catalytic domain"/>
    <property type="match status" value="1"/>
</dbReference>
<feature type="binding site" evidence="7">
    <location>
        <begin position="154"/>
        <end position="155"/>
    </location>
    <ligand>
        <name>UDP-N-acetyl-alpha-D-muramoyl-L-alanyl-D-glutamate</name>
        <dbReference type="ChEBI" id="CHEBI:83900"/>
    </ligand>
</feature>
<dbReference type="UniPathway" id="UPA00219"/>
<feature type="binding site" evidence="7">
    <location>
        <position position="460"/>
    </location>
    <ligand>
        <name>meso-2,6-diaminopimelate</name>
        <dbReference type="ChEBI" id="CHEBI:57791"/>
    </ligand>
</feature>
<dbReference type="GO" id="GO:0005524">
    <property type="term" value="F:ATP binding"/>
    <property type="evidence" value="ECO:0007669"/>
    <property type="project" value="UniProtKB-UniRule"/>
</dbReference>
<feature type="domain" description="Mur ligase central" evidence="11">
    <location>
        <begin position="110"/>
        <end position="302"/>
    </location>
</feature>
<dbReference type="Proteomes" id="UP000216035">
    <property type="component" value="Unassembled WGS sequence"/>
</dbReference>
<dbReference type="GO" id="GO:0008765">
    <property type="term" value="F:UDP-N-acetylmuramoylalanyl-D-glutamate-2,6-diaminopimelate ligase activity"/>
    <property type="evidence" value="ECO:0007669"/>
    <property type="project" value="UniProtKB-UniRule"/>
</dbReference>
<dbReference type="PANTHER" id="PTHR23135:SF4">
    <property type="entry name" value="UDP-N-ACETYLMURAMOYL-L-ALANYL-D-GLUTAMATE--2,6-DIAMINOPIMELATE LIGASE MURE HOMOLOG, CHLOROPLASTIC"/>
    <property type="match status" value="1"/>
</dbReference>
<feature type="domain" description="Mur ligase C-terminal" evidence="10">
    <location>
        <begin position="328"/>
        <end position="458"/>
    </location>
</feature>
<proteinExistence type="inferred from homology"/>
<evidence type="ECO:0000256" key="6">
    <source>
        <dbReference type="ARBA" id="ARBA00023316"/>
    </source>
</evidence>
<feature type="binding site" evidence="7">
    <location>
        <position position="379"/>
    </location>
    <ligand>
        <name>meso-2,6-diaminopimelate</name>
        <dbReference type="ChEBI" id="CHEBI:57791"/>
    </ligand>
</feature>
<dbReference type="OrthoDB" id="9800958at2"/>
<dbReference type="AlphaFoldDB" id="A0A255ZWH7"/>
<protein>
    <recommendedName>
        <fullName evidence="7">UDP-N-acetylmuramoyl-L-alanyl-D-glutamate--2,6-diaminopimelate ligase</fullName>
        <ecNumber evidence="7">6.3.2.13</ecNumber>
    </recommendedName>
    <alternativeName>
        <fullName evidence="7">Meso-A2pm-adding enzyme</fullName>
    </alternativeName>
    <alternativeName>
        <fullName evidence="7">Meso-diaminopimelate-adding enzyme</fullName>
    </alternativeName>
    <alternativeName>
        <fullName evidence="7">UDP-MurNAc-L-Ala-D-Glu:meso-diaminopimelate ligase</fullName>
    </alternativeName>
    <alternativeName>
        <fullName evidence="7">UDP-MurNAc-tripeptide synthetase</fullName>
    </alternativeName>
    <alternativeName>
        <fullName evidence="7">UDP-N-acetylmuramyl-tripeptide synthetase</fullName>
    </alternativeName>
</protein>
<keyword evidence="4 7" id="KW-0573">Peptidoglycan synthesis</keyword>
<feature type="binding site" evidence="7">
    <location>
        <position position="456"/>
    </location>
    <ligand>
        <name>meso-2,6-diaminopimelate</name>
        <dbReference type="ChEBI" id="CHEBI:57791"/>
    </ligand>
</feature>
<dbReference type="SUPFAM" id="SSF53623">
    <property type="entry name" value="MurD-like peptide ligases, catalytic domain"/>
    <property type="match status" value="1"/>
</dbReference>
<dbReference type="NCBIfam" id="NF001126">
    <property type="entry name" value="PRK00139.1-4"/>
    <property type="match status" value="1"/>
</dbReference>
<dbReference type="GO" id="GO:0005737">
    <property type="term" value="C:cytoplasm"/>
    <property type="evidence" value="ECO:0007669"/>
    <property type="project" value="UniProtKB-SubCell"/>
</dbReference>
<comment type="catalytic activity">
    <reaction evidence="7">
        <text>UDP-N-acetyl-alpha-D-muramoyl-L-alanyl-D-glutamate + meso-2,6-diaminopimelate + ATP = UDP-N-acetyl-alpha-D-muramoyl-L-alanyl-gamma-D-glutamyl-meso-2,6-diaminopimelate + ADP + phosphate + H(+)</text>
        <dbReference type="Rhea" id="RHEA:23676"/>
        <dbReference type="ChEBI" id="CHEBI:15378"/>
        <dbReference type="ChEBI" id="CHEBI:30616"/>
        <dbReference type="ChEBI" id="CHEBI:43474"/>
        <dbReference type="ChEBI" id="CHEBI:57791"/>
        <dbReference type="ChEBI" id="CHEBI:83900"/>
        <dbReference type="ChEBI" id="CHEBI:83905"/>
        <dbReference type="ChEBI" id="CHEBI:456216"/>
        <dbReference type="EC" id="6.3.2.13"/>
    </reaction>
</comment>
<accession>A0A255ZWH7</accession>
<comment type="caution">
    <text evidence="7">Lacks conserved residue(s) required for the propagation of feature annotation.</text>
</comment>
<feature type="binding site" evidence="7">
    <location>
        <position position="31"/>
    </location>
    <ligand>
        <name>UDP-N-acetyl-alpha-D-muramoyl-L-alanyl-D-glutamate</name>
        <dbReference type="ChEBI" id="CHEBI:83900"/>
    </ligand>
</feature>
<feature type="domain" description="Mur ligase N-terminal catalytic" evidence="9">
    <location>
        <begin position="24"/>
        <end position="98"/>
    </location>
</feature>
<dbReference type="InterPro" id="IPR036565">
    <property type="entry name" value="Mur-like_cat_sf"/>
</dbReference>
<organism evidence="12 13">
    <name type="scientific">Flavobacterium aurantiibacter</name>
    <dbReference type="NCBI Taxonomy" id="2023067"/>
    <lineage>
        <taxon>Bacteria</taxon>
        <taxon>Pseudomonadati</taxon>
        <taxon>Bacteroidota</taxon>
        <taxon>Flavobacteriia</taxon>
        <taxon>Flavobacteriales</taxon>
        <taxon>Flavobacteriaceae</taxon>
        <taxon>Flavobacterium</taxon>
    </lineage>
</organism>
<comment type="cofactor">
    <cofactor evidence="7">
        <name>Mg(2+)</name>
        <dbReference type="ChEBI" id="CHEBI:18420"/>
    </cofactor>
</comment>
<evidence type="ECO:0000256" key="1">
    <source>
        <dbReference type="ARBA" id="ARBA00005898"/>
    </source>
</evidence>
<dbReference type="NCBIfam" id="TIGR01085">
    <property type="entry name" value="murE"/>
    <property type="match status" value="1"/>
</dbReference>
<feature type="short sequence motif" description="Meso-diaminopimelate recognition motif" evidence="7">
    <location>
        <begin position="403"/>
        <end position="406"/>
    </location>
</feature>
<dbReference type="GO" id="GO:0051301">
    <property type="term" value="P:cell division"/>
    <property type="evidence" value="ECO:0007669"/>
    <property type="project" value="UniProtKB-KW"/>
</dbReference>
<dbReference type="Gene3D" id="3.90.190.20">
    <property type="entry name" value="Mur ligase, C-terminal domain"/>
    <property type="match status" value="1"/>
</dbReference>
<dbReference type="GO" id="GO:0009252">
    <property type="term" value="P:peptidoglycan biosynthetic process"/>
    <property type="evidence" value="ECO:0007669"/>
    <property type="project" value="UniProtKB-UniRule"/>
</dbReference>
<dbReference type="RefSeq" id="WP_094485937.1">
    <property type="nucleotide sequence ID" value="NZ_NOXX01000184.1"/>
</dbReference>
<dbReference type="HAMAP" id="MF_00208">
    <property type="entry name" value="MurE"/>
    <property type="match status" value="1"/>
</dbReference>
<evidence type="ECO:0000259" key="9">
    <source>
        <dbReference type="Pfam" id="PF01225"/>
    </source>
</evidence>
<feature type="binding site" evidence="7">
    <location>
        <position position="187"/>
    </location>
    <ligand>
        <name>UDP-N-acetyl-alpha-D-muramoyl-L-alanyl-D-glutamate</name>
        <dbReference type="ChEBI" id="CHEBI:83900"/>
    </ligand>
</feature>
<keyword evidence="7" id="KW-0547">Nucleotide-binding</keyword>
<keyword evidence="7 12" id="KW-0436">Ligase</keyword>
<evidence type="ECO:0000256" key="7">
    <source>
        <dbReference type="HAMAP-Rule" id="MF_00208"/>
    </source>
</evidence>
<evidence type="ECO:0000256" key="8">
    <source>
        <dbReference type="RuleBase" id="RU004135"/>
    </source>
</evidence>
<dbReference type="EMBL" id="NOXX01000184">
    <property type="protein sequence ID" value="OYQ45265.1"/>
    <property type="molecule type" value="Genomic_DNA"/>
</dbReference>
<dbReference type="InterPro" id="IPR004101">
    <property type="entry name" value="Mur_ligase_C"/>
</dbReference>
<dbReference type="PANTHER" id="PTHR23135">
    <property type="entry name" value="MUR LIGASE FAMILY MEMBER"/>
    <property type="match status" value="1"/>
</dbReference>
<evidence type="ECO:0000256" key="3">
    <source>
        <dbReference type="ARBA" id="ARBA00022960"/>
    </source>
</evidence>
<keyword evidence="5 7" id="KW-0131">Cell cycle</keyword>
<feature type="modified residue" description="N6-carboxylysine" evidence="7">
    <location>
        <position position="221"/>
    </location>
</feature>
<comment type="subcellular location">
    <subcellularLocation>
        <location evidence="7 8">Cytoplasm</location>
    </subcellularLocation>
</comment>
<feature type="binding site" evidence="7">
    <location>
        <begin position="112"/>
        <end position="118"/>
    </location>
    <ligand>
        <name>ATP</name>
        <dbReference type="ChEBI" id="CHEBI:30616"/>
    </ligand>
</feature>
<feature type="binding site" evidence="7">
    <location>
        <position position="189"/>
    </location>
    <ligand>
        <name>UDP-N-acetyl-alpha-D-muramoyl-L-alanyl-D-glutamate</name>
        <dbReference type="ChEBI" id="CHEBI:83900"/>
    </ligand>
</feature>
<evidence type="ECO:0000256" key="2">
    <source>
        <dbReference type="ARBA" id="ARBA00022618"/>
    </source>
</evidence>
<keyword evidence="7" id="KW-0963">Cytoplasm</keyword>
<comment type="similarity">
    <text evidence="1 7">Belongs to the MurCDEF family. MurE subfamily.</text>
</comment>
<dbReference type="GO" id="GO:0000287">
    <property type="term" value="F:magnesium ion binding"/>
    <property type="evidence" value="ECO:0007669"/>
    <property type="project" value="UniProtKB-UniRule"/>
</dbReference>
<gene>
    <name evidence="7" type="primary">murE</name>
    <name evidence="12" type="ORF">CHX27_06415</name>
</gene>
<feature type="binding site" evidence="7">
    <location>
        <position position="181"/>
    </location>
    <ligand>
        <name>UDP-N-acetyl-alpha-D-muramoyl-L-alanyl-D-glutamate</name>
        <dbReference type="ChEBI" id="CHEBI:83900"/>
    </ligand>
</feature>
<feature type="binding site" evidence="7">
    <location>
        <begin position="403"/>
        <end position="406"/>
    </location>
    <ligand>
        <name>meso-2,6-diaminopimelate</name>
        <dbReference type="ChEBI" id="CHEBI:57791"/>
    </ligand>
</feature>
<name>A0A255ZWH7_9FLAO</name>
<keyword evidence="7" id="KW-0067">ATP-binding</keyword>
<keyword evidence="2 7" id="KW-0132">Cell division</keyword>
<comment type="PTM">
    <text evidence="7">Carboxylation is probably crucial for Mg(2+) binding and, consequently, for the gamma-phosphate positioning of ATP.</text>
</comment>
<dbReference type="GO" id="GO:0071555">
    <property type="term" value="P:cell wall organization"/>
    <property type="evidence" value="ECO:0007669"/>
    <property type="project" value="UniProtKB-KW"/>
</dbReference>
<evidence type="ECO:0000259" key="10">
    <source>
        <dbReference type="Pfam" id="PF02875"/>
    </source>
</evidence>